<evidence type="ECO:0000313" key="3">
    <source>
        <dbReference type="Proteomes" id="UP000007477"/>
    </source>
</evidence>
<name>F0KM74_ACIP2</name>
<dbReference type="AlphaFoldDB" id="F0KM74"/>
<dbReference type="RefSeq" id="WP_014206561.1">
    <property type="nucleotide sequence ID" value="NC_016603.1"/>
</dbReference>
<sequence length="52" mass="5800">MITSLKAQFHKDIALHEIVTLHAQAGDQLAKHGMRGLQAYQMNEAITQVVNQ</sequence>
<dbReference type="InterPro" id="IPR000631">
    <property type="entry name" value="CARKD"/>
</dbReference>
<reference key="1">
    <citation type="submission" date="2010-08" db="EMBL/GenBank/DDBJ databases">
        <title>The genome sequence of a nonpathogenic wastewater-adapted bacterium Acinetobacter calcoaceticus PHEA-2 and comparative genomics insights into environmental adaptation.</title>
        <authorList>
            <person name="Zhan Y."/>
            <person name="Yan Y."/>
            <person name="Zhang W."/>
            <person name="Chen M."/>
            <person name="Ping S."/>
            <person name="Lu W."/>
            <person name="Lin M."/>
        </authorList>
    </citation>
    <scope>NUCLEOTIDE SEQUENCE</scope>
    <source>
        <strain>PHEA-2</strain>
    </source>
</reference>
<dbReference type="GO" id="GO:0016836">
    <property type="term" value="F:hydro-lyase activity"/>
    <property type="evidence" value="ECO:0007669"/>
    <property type="project" value="InterPro"/>
</dbReference>
<proteinExistence type="predicted"/>
<gene>
    <name evidence="2" type="ordered locus">BDGL_000899</name>
</gene>
<organism evidence="2 3">
    <name type="scientific">Acinetobacter pittii (strain PHEA-2)</name>
    <dbReference type="NCBI Taxonomy" id="871585"/>
    <lineage>
        <taxon>Bacteria</taxon>
        <taxon>Pseudomonadati</taxon>
        <taxon>Pseudomonadota</taxon>
        <taxon>Gammaproteobacteria</taxon>
        <taxon>Moraxellales</taxon>
        <taxon>Moraxellaceae</taxon>
        <taxon>Acinetobacter</taxon>
        <taxon>Acinetobacter calcoaceticus/baumannii complex</taxon>
    </lineage>
</organism>
<dbReference type="GeneID" id="11639080"/>
<feature type="domain" description="YjeF C-terminal" evidence="1">
    <location>
        <begin position="1"/>
        <end position="52"/>
    </location>
</feature>
<dbReference type="KEGG" id="acc:BDGL_000899"/>
<dbReference type="RefSeq" id="YP_004995167.1">
    <property type="nucleotide sequence ID" value="NC_016603.1"/>
</dbReference>
<evidence type="ECO:0000259" key="1">
    <source>
        <dbReference type="PROSITE" id="PS51383"/>
    </source>
</evidence>
<evidence type="ECO:0000313" key="2">
    <source>
        <dbReference type="EMBL" id="ADY81485.1"/>
    </source>
</evidence>
<dbReference type="PROSITE" id="PS51383">
    <property type="entry name" value="YJEF_C_3"/>
    <property type="match status" value="1"/>
</dbReference>
<reference evidence="2 3" key="2">
    <citation type="journal article" date="2011" name="J. Bacteriol.">
        <title>Genome sequence of Acinetobacter calcoaceticus PHEA-2, isolated from industry wastewater.</title>
        <authorList>
            <person name="Zhan Y."/>
            <person name="Yan Y."/>
            <person name="Zhang W."/>
            <person name="Yu H."/>
            <person name="Chen M."/>
            <person name="Lu W."/>
            <person name="Ping S."/>
            <person name="Peng Z."/>
            <person name="Yuan M."/>
            <person name="Zhou Z."/>
            <person name="Elmerich C."/>
            <person name="Lin M."/>
        </authorList>
    </citation>
    <scope>NUCLEOTIDE SEQUENCE [LARGE SCALE GENOMIC DNA]</scope>
    <source>
        <strain evidence="2 3">PHEA-2</strain>
    </source>
</reference>
<dbReference type="eggNOG" id="COG0063">
    <property type="taxonomic scope" value="Bacteria"/>
</dbReference>
<keyword evidence="3" id="KW-1185">Reference proteome</keyword>
<dbReference type="EMBL" id="CP002177">
    <property type="protein sequence ID" value="ADY81485.1"/>
    <property type="molecule type" value="Genomic_DNA"/>
</dbReference>
<dbReference type="HOGENOM" id="CLU_186553_0_0_6"/>
<dbReference type="Proteomes" id="UP000007477">
    <property type="component" value="Chromosome"/>
</dbReference>
<dbReference type="STRING" id="871585.BDGL_000899"/>
<accession>F0KM74</accession>
<dbReference type="PATRIC" id="fig|871585.3.peg.898"/>
<protein>
    <recommendedName>
        <fullName evidence="1">YjeF C-terminal domain-containing protein</fullName>
    </recommendedName>
</protein>